<evidence type="ECO:0000256" key="1">
    <source>
        <dbReference type="SAM" id="MobiDB-lite"/>
    </source>
</evidence>
<feature type="region of interest" description="Disordered" evidence="1">
    <location>
        <begin position="254"/>
        <end position="274"/>
    </location>
</feature>
<comment type="caution">
    <text evidence="3">The sequence shown here is derived from an EMBL/GenBank/DDBJ whole genome shotgun (WGS) entry which is preliminary data.</text>
</comment>
<dbReference type="InterPro" id="IPR024964">
    <property type="entry name" value="CTLH/CRA"/>
</dbReference>
<dbReference type="AlphaFoldDB" id="A0AAD7Y4K2"/>
<evidence type="ECO:0000259" key="2">
    <source>
        <dbReference type="PROSITE" id="PS50897"/>
    </source>
</evidence>
<dbReference type="SMART" id="SM00757">
    <property type="entry name" value="CRA"/>
    <property type="match status" value="1"/>
</dbReference>
<accession>A0AAD7Y4K2</accession>
<feature type="domain" description="CTLH" evidence="2">
    <location>
        <begin position="95"/>
        <end position="164"/>
    </location>
</feature>
<keyword evidence="4" id="KW-1185">Reference proteome</keyword>
<dbReference type="PROSITE" id="PS50897">
    <property type="entry name" value="CTLH"/>
    <property type="match status" value="1"/>
</dbReference>
<gene>
    <name evidence="3" type="ORF">O0I10_000948</name>
</gene>
<organism evidence="3 4">
    <name type="scientific">Lichtheimia ornata</name>
    <dbReference type="NCBI Taxonomy" id="688661"/>
    <lineage>
        <taxon>Eukaryota</taxon>
        <taxon>Fungi</taxon>
        <taxon>Fungi incertae sedis</taxon>
        <taxon>Mucoromycota</taxon>
        <taxon>Mucoromycotina</taxon>
        <taxon>Mucoromycetes</taxon>
        <taxon>Mucorales</taxon>
        <taxon>Lichtheimiaceae</taxon>
        <taxon>Lichtheimia</taxon>
    </lineage>
</organism>
<feature type="compositionally biased region" description="Polar residues" evidence="1">
    <location>
        <begin position="263"/>
        <end position="274"/>
    </location>
</feature>
<name>A0AAD7Y4K2_9FUNG</name>
<dbReference type="Pfam" id="PF10607">
    <property type="entry name" value="CTLH"/>
    <property type="match status" value="1"/>
</dbReference>
<protein>
    <recommendedName>
        <fullName evidence="2">CTLH domain-containing protein</fullName>
    </recommendedName>
</protein>
<dbReference type="Proteomes" id="UP001234581">
    <property type="component" value="Unassembled WGS sequence"/>
</dbReference>
<proteinExistence type="predicted"/>
<evidence type="ECO:0000313" key="3">
    <source>
        <dbReference type="EMBL" id="KAJ8663699.1"/>
    </source>
</evidence>
<reference evidence="3 4" key="1">
    <citation type="submission" date="2023-03" db="EMBL/GenBank/DDBJ databases">
        <title>Genome sequence of Lichtheimia ornata CBS 291.66.</title>
        <authorList>
            <person name="Mohabir J.T."/>
            <person name="Shea T.P."/>
            <person name="Kurbessoian T."/>
            <person name="Berby B."/>
            <person name="Fontaine J."/>
            <person name="Livny J."/>
            <person name="Gnirke A."/>
            <person name="Stajich J.E."/>
            <person name="Cuomo C.A."/>
        </authorList>
    </citation>
    <scope>NUCLEOTIDE SEQUENCE [LARGE SCALE GENOMIC DNA]</scope>
    <source>
        <strain evidence="3">CBS 291.66</strain>
    </source>
</reference>
<dbReference type="InterPro" id="IPR050618">
    <property type="entry name" value="Ubq-SigPath_Reg"/>
</dbReference>
<dbReference type="RefSeq" id="XP_058348611.1">
    <property type="nucleotide sequence ID" value="XM_058481047.1"/>
</dbReference>
<dbReference type="InterPro" id="IPR006595">
    <property type="entry name" value="CTLH_C"/>
</dbReference>
<dbReference type="InterPro" id="IPR013144">
    <property type="entry name" value="CRA_dom"/>
</dbReference>
<evidence type="ECO:0000313" key="4">
    <source>
        <dbReference type="Proteomes" id="UP001234581"/>
    </source>
</evidence>
<dbReference type="EMBL" id="JARTCD010000002">
    <property type="protein sequence ID" value="KAJ8663699.1"/>
    <property type="molecule type" value="Genomic_DNA"/>
</dbReference>
<sequence>MDSDIQTICRSLLTEYLVHNCYKNTAKAFLGEVKKLNSCVDNGTTASNGNGVQHIADVMDIDHDTNGNTASTTEGDSSIGKYTWSLLDARKDLYDAILNGNIPQAFTLIHRHFPALAAYDTQDPMKLEIEQQNNQHIDTDLQYIIFKLRCQQFIEIVRTSSEIEAIQFAQTHLKPMHKDYRDLTNEVASLIAYPDPHNASCSHLLSQERRRQLADEVNKVVLALSNLRYETALERIKRHAEVIASERAAYHLDIPEDLDKPHSASTITEPSSPY</sequence>
<dbReference type="InterPro" id="IPR006594">
    <property type="entry name" value="LisH"/>
</dbReference>
<dbReference type="PANTHER" id="PTHR12864">
    <property type="entry name" value="RAN BINDING PROTEIN 9-RELATED"/>
    <property type="match status" value="1"/>
</dbReference>
<dbReference type="GeneID" id="83208367"/>
<dbReference type="PROSITE" id="PS50896">
    <property type="entry name" value="LISH"/>
    <property type="match status" value="1"/>
</dbReference>